<proteinExistence type="predicted"/>
<name>A0A4U8UKR5_STECR</name>
<evidence type="ECO:0000313" key="1">
    <source>
        <dbReference type="EMBL" id="TMS33620.1"/>
    </source>
</evidence>
<protein>
    <submittedName>
        <fullName evidence="1">Uncharacterized protein</fullName>
    </submittedName>
</protein>
<evidence type="ECO:0000313" key="2">
    <source>
        <dbReference type="Proteomes" id="UP000298663"/>
    </source>
</evidence>
<gene>
    <name evidence="1" type="ORF">L596_001342</name>
</gene>
<dbReference type="AlphaFoldDB" id="A0A4U8UKR5"/>
<sequence>MSFVNIKNIFDFFKLNPFHIRTVLVRIDRAEETEHFQQITFTHRRCSALSTNRHSIVAQLPSRNVLYSRVVDLERFYQFKLN</sequence>
<accession>A0A4U8UKR5</accession>
<dbReference type="Proteomes" id="UP000298663">
    <property type="component" value="Unassembled WGS sequence"/>
</dbReference>
<keyword evidence="2" id="KW-1185">Reference proteome</keyword>
<dbReference type="EMBL" id="AZBU02000001">
    <property type="protein sequence ID" value="TMS33620.1"/>
    <property type="molecule type" value="Genomic_DNA"/>
</dbReference>
<reference evidence="1 2" key="2">
    <citation type="journal article" date="2019" name="G3 (Bethesda)">
        <title>Hybrid Assembly of the Genome of the Entomopathogenic Nematode Steinernema carpocapsae Identifies the X-Chromosome.</title>
        <authorList>
            <person name="Serra L."/>
            <person name="Macchietto M."/>
            <person name="Macias-Munoz A."/>
            <person name="McGill C.J."/>
            <person name="Rodriguez I.M."/>
            <person name="Rodriguez B."/>
            <person name="Murad R."/>
            <person name="Mortazavi A."/>
        </authorList>
    </citation>
    <scope>NUCLEOTIDE SEQUENCE [LARGE SCALE GENOMIC DNA]</scope>
    <source>
        <strain evidence="1 2">ALL</strain>
    </source>
</reference>
<comment type="caution">
    <text evidence="1">The sequence shown here is derived from an EMBL/GenBank/DDBJ whole genome shotgun (WGS) entry which is preliminary data.</text>
</comment>
<reference evidence="1 2" key="1">
    <citation type="journal article" date="2015" name="Genome Biol.">
        <title>Comparative genomics of Steinernema reveals deeply conserved gene regulatory networks.</title>
        <authorList>
            <person name="Dillman A.R."/>
            <person name="Macchietto M."/>
            <person name="Porter C.F."/>
            <person name="Rogers A."/>
            <person name="Williams B."/>
            <person name="Antoshechkin I."/>
            <person name="Lee M.M."/>
            <person name="Goodwin Z."/>
            <person name="Lu X."/>
            <person name="Lewis E.E."/>
            <person name="Goodrich-Blair H."/>
            <person name="Stock S.P."/>
            <person name="Adams B.J."/>
            <person name="Sternberg P.W."/>
            <person name="Mortazavi A."/>
        </authorList>
    </citation>
    <scope>NUCLEOTIDE SEQUENCE [LARGE SCALE GENOMIC DNA]</scope>
    <source>
        <strain evidence="1 2">ALL</strain>
    </source>
</reference>
<organism evidence="1 2">
    <name type="scientific">Steinernema carpocapsae</name>
    <name type="common">Entomopathogenic nematode</name>
    <dbReference type="NCBI Taxonomy" id="34508"/>
    <lineage>
        <taxon>Eukaryota</taxon>
        <taxon>Metazoa</taxon>
        <taxon>Ecdysozoa</taxon>
        <taxon>Nematoda</taxon>
        <taxon>Chromadorea</taxon>
        <taxon>Rhabditida</taxon>
        <taxon>Tylenchina</taxon>
        <taxon>Panagrolaimomorpha</taxon>
        <taxon>Strongyloidoidea</taxon>
        <taxon>Steinernematidae</taxon>
        <taxon>Steinernema</taxon>
    </lineage>
</organism>